<comment type="caution">
    <text evidence="2">The sequence shown here is derived from an EMBL/GenBank/DDBJ whole genome shotgun (WGS) entry which is preliminary data.</text>
</comment>
<sequence>MNLNKYKKRQKSNLWKDKVNEIIDQKFTFSKFNNNNTSETIIEENCSPEKFDRLSILFESDKNNNIKNIFNNNNNYNNYNNSDNFNLTKFWLLKDNLTIYEWKNFNYVNIQNQIIENLENQFEKSLLHNDDFQITKTIKFNQIRCEPTIGYRPNNRIINSNNNSNNEENYHPSIVFDVGFYQTLNDLLLKSKFYFTFNNIKIVILLKFWFNEIDNSYKILLIQILKDGNNFSNNNNNNNFSNNNNNNNFSNNNNNNNNNSKPLKLKIERILILGNNNDIIDDKSILSIINNWFCEMCDYKRNKSLNNDCGGSNLIELPLSHLYYNVPDGEISKNQKNIKIDINQIIQIIDNFK</sequence>
<dbReference type="GeneID" id="8621988"/>
<evidence type="ECO:0000256" key="1">
    <source>
        <dbReference type="SAM" id="MobiDB-lite"/>
    </source>
</evidence>
<dbReference type="RefSeq" id="XP_641791.1">
    <property type="nucleotide sequence ID" value="XM_636699.1"/>
</dbReference>
<protein>
    <submittedName>
        <fullName evidence="2">Uncharacterized protein</fullName>
    </submittedName>
</protein>
<proteinExistence type="predicted"/>
<dbReference type="Proteomes" id="UP000002195">
    <property type="component" value="Unassembled WGS sequence"/>
</dbReference>
<name>Q54WY6_DICDI</name>
<accession>Q54WY6</accession>
<reference evidence="2 3" key="1">
    <citation type="journal article" date="2005" name="Nature">
        <title>The genome of the social amoeba Dictyostelium discoideum.</title>
        <authorList>
            <consortium name="The Dictyostelium discoideum Sequencing Consortium"/>
            <person name="Eichinger L."/>
            <person name="Pachebat J.A."/>
            <person name="Glockner G."/>
            <person name="Rajandream M.A."/>
            <person name="Sucgang R."/>
            <person name="Berriman M."/>
            <person name="Song J."/>
            <person name="Olsen R."/>
            <person name="Szafranski K."/>
            <person name="Xu Q."/>
            <person name="Tunggal B."/>
            <person name="Kummerfeld S."/>
            <person name="Madera M."/>
            <person name="Konfortov B.A."/>
            <person name="Rivero F."/>
            <person name="Bankier A.T."/>
            <person name="Lehmann R."/>
            <person name="Hamlin N."/>
            <person name="Davies R."/>
            <person name="Gaudet P."/>
            <person name="Fey P."/>
            <person name="Pilcher K."/>
            <person name="Chen G."/>
            <person name="Saunders D."/>
            <person name="Sodergren E."/>
            <person name="Davis P."/>
            <person name="Kerhornou A."/>
            <person name="Nie X."/>
            <person name="Hall N."/>
            <person name="Anjard C."/>
            <person name="Hemphill L."/>
            <person name="Bason N."/>
            <person name="Farbrother P."/>
            <person name="Desany B."/>
            <person name="Just E."/>
            <person name="Morio T."/>
            <person name="Rost R."/>
            <person name="Churcher C."/>
            <person name="Cooper J."/>
            <person name="Haydock S."/>
            <person name="van Driessche N."/>
            <person name="Cronin A."/>
            <person name="Goodhead I."/>
            <person name="Muzny D."/>
            <person name="Mourier T."/>
            <person name="Pain A."/>
            <person name="Lu M."/>
            <person name="Harper D."/>
            <person name="Lindsay R."/>
            <person name="Hauser H."/>
            <person name="James K."/>
            <person name="Quiles M."/>
            <person name="Madan Babu M."/>
            <person name="Saito T."/>
            <person name="Buchrieser C."/>
            <person name="Wardroper A."/>
            <person name="Felder M."/>
            <person name="Thangavelu M."/>
            <person name="Johnson D."/>
            <person name="Knights A."/>
            <person name="Loulseged H."/>
            <person name="Mungall K."/>
            <person name="Oliver K."/>
            <person name="Price C."/>
            <person name="Quail M.A."/>
            <person name="Urushihara H."/>
            <person name="Hernandez J."/>
            <person name="Rabbinowitsch E."/>
            <person name="Steffen D."/>
            <person name="Sanders M."/>
            <person name="Ma J."/>
            <person name="Kohara Y."/>
            <person name="Sharp S."/>
            <person name="Simmonds M."/>
            <person name="Spiegler S."/>
            <person name="Tivey A."/>
            <person name="Sugano S."/>
            <person name="White B."/>
            <person name="Walker D."/>
            <person name="Woodward J."/>
            <person name="Winckler T."/>
            <person name="Tanaka Y."/>
            <person name="Shaulsky G."/>
            <person name="Schleicher M."/>
            <person name="Weinstock G."/>
            <person name="Rosenthal A."/>
            <person name="Cox E.C."/>
            <person name="Chisholm R.L."/>
            <person name="Gibbs R."/>
            <person name="Loomis W.F."/>
            <person name="Platzer M."/>
            <person name="Kay R.R."/>
            <person name="Williams J."/>
            <person name="Dear P.H."/>
            <person name="Noegel A.A."/>
            <person name="Barrell B."/>
            <person name="Kuspa A."/>
        </authorList>
    </citation>
    <scope>NUCLEOTIDE SEQUENCE [LARGE SCALE GENOMIC DNA]</scope>
    <source>
        <strain evidence="2 3">AX4</strain>
    </source>
</reference>
<feature type="region of interest" description="Disordered" evidence="1">
    <location>
        <begin position="235"/>
        <end position="259"/>
    </location>
</feature>
<evidence type="ECO:0000313" key="2">
    <source>
        <dbReference type="EMBL" id="EAL67808.1"/>
    </source>
</evidence>
<evidence type="ECO:0000313" key="3">
    <source>
        <dbReference type="Proteomes" id="UP000002195"/>
    </source>
</evidence>
<dbReference type="dictyBase" id="DDB_G0279319"/>
<organism evidence="2 3">
    <name type="scientific">Dictyostelium discoideum</name>
    <name type="common">Social amoeba</name>
    <dbReference type="NCBI Taxonomy" id="44689"/>
    <lineage>
        <taxon>Eukaryota</taxon>
        <taxon>Amoebozoa</taxon>
        <taxon>Evosea</taxon>
        <taxon>Eumycetozoa</taxon>
        <taxon>Dictyostelia</taxon>
        <taxon>Dictyosteliales</taxon>
        <taxon>Dictyosteliaceae</taxon>
        <taxon>Dictyostelium</taxon>
    </lineage>
</organism>
<dbReference type="HOGENOM" id="CLU_786251_0_0_1"/>
<dbReference type="PaxDb" id="44689-DDB0205718"/>
<dbReference type="AlphaFoldDB" id="Q54WY6"/>
<dbReference type="EMBL" id="AAFI02000030">
    <property type="protein sequence ID" value="EAL67808.1"/>
    <property type="molecule type" value="Genomic_DNA"/>
</dbReference>
<dbReference type="KEGG" id="ddi:DDB_G0279319"/>
<dbReference type="VEuPathDB" id="AmoebaDB:DDB_G0279319"/>
<gene>
    <name evidence="2" type="ORF">DDB_G0279319</name>
</gene>
<dbReference type="InParanoid" id="Q54WY6"/>
<keyword evidence="3" id="KW-1185">Reference proteome</keyword>